<evidence type="ECO:0000256" key="7">
    <source>
        <dbReference type="ARBA" id="ARBA00023002"/>
    </source>
</evidence>
<keyword evidence="3 11" id="KW-0285">Flavoprotein</keyword>
<comment type="cofactor">
    <cofactor evidence="1 11">
        <name>FAD</name>
        <dbReference type="ChEBI" id="CHEBI:57692"/>
    </cofactor>
</comment>
<feature type="domain" description="FAD-binding" evidence="12">
    <location>
        <begin position="390"/>
        <end position="449"/>
    </location>
</feature>
<evidence type="ECO:0000313" key="13">
    <source>
        <dbReference type="EMBL" id="EJT48118.1"/>
    </source>
</evidence>
<keyword evidence="13" id="KW-0830">Ubiquinone</keyword>
<reference evidence="13 14" key="1">
    <citation type="journal article" date="2012" name="Eukaryot. Cell">
        <title>Draft genome sequence of CBS 2479, the standard type strain of Trichosporon asahii.</title>
        <authorList>
            <person name="Yang R.Y."/>
            <person name="Li H.T."/>
            <person name="Zhu H."/>
            <person name="Zhou G.P."/>
            <person name="Wang M."/>
            <person name="Wang L."/>
        </authorList>
    </citation>
    <scope>NUCLEOTIDE SEQUENCE [LARGE SCALE GENOMIC DNA]</scope>
    <source>
        <strain evidence="14">ATCC 90039 / CBS 2479 / JCM 2466 / KCTC 7840 / NCYC 2677 / UAMH 7654</strain>
    </source>
</reference>
<dbReference type="EMBL" id="ALBS01000211">
    <property type="protein sequence ID" value="EJT48118.1"/>
    <property type="molecule type" value="Genomic_DNA"/>
</dbReference>
<dbReference type="PRINTS" id="PR00420">
    <property type="entry name" value="RNGMNOXGNASE"/>
</dbReference>
<evidence type="ECO:0000256" key="6">
    <source>
        <dbReference type="ARBA" id="ARBA00022827"/>
    </source>
</evidence>
<evidence type="ECO:0000256" key="5">
    <source>
        <dbReference type="ARBA" id="ARBA00022792"/>
    </source>
</evidence>
<evidence type="ECO:0000256" key="4">
    <source>
        <dbReference type="ARBA" id="ARBA00022688"/>
    </source>
</evidence>
<protein>
    <recommendedName>
        <fullName evidence="11">Ubiquinone biosynthesis monooxygenase COQ6, mitochondrial</fullName>
        <ecNumber evidence="11">1.14.15.45</ecNumber>
    </recommendedName>
    <alternativeName>
        <fullName evidence="11">2-methoxy-6-polyprenolphenol 4-hydroxylase</fullName>
        <ecNumber evidence="11">1.14.15.46</ecNumber>
    </alternativeName>
</protein>
<dbReference type="GO" id="GO:0071949">
    <property type="term" value="F:FAD binding"/>
    <property type="evidence" value="ECO:0007669"/>
    <property type="project" value="InterPro"/>
</dbReference>
<dbReference type="Proteomes" id="UP000002748">
    <property type="component" value="Unassembled WGS sequence"/>
</dbReference>
<name>J5QMH4_TRIAS</name>
<evidence type="ECO:0000256" key="8">
    <source>
        <dbReference type="ARBA" id="ARBA00023033"/>
    </source>
</evidence>
<dbReference type="InterPro" id="IPR051205">
    <property type="entry name" value="UbiH/COQ6_monooxygenase"/>
</dbReference>
<keyword evidence="10 11" id="KW-0472">Membrane</keyword>
<dbReference type="InterPro" id="IPR000689">
    <property type="entry name" value="UbQ_mOase_COQ6"/>
</dbReference>
<dbReference type="Gene3D" id="3.50.50.60">
    <property type="entry name" value="FAD/NAD(P)-binding domain"/>
    <property type="match status" value="2"/>
</dbReference>
<dbReference type="Pfam" id="PF01494">
    <property type="entry name" value="FAD_binding_3"/>
    <property type="match status" value="1"/>
</dbReference>
<dbReference type="EC" id="1.14.15.46" evidence="11"/>
<accession>J5QMH4</accession>
<dbReference type="NCBIfam" id="TIGR01988">
    <property type="entry name" value="Ubi-OHases"/>
    <property type="match status" value="1"/>
</dbReference>
<dbReference type="SUPFAM" id="SSF51905">
    <property type="entry name" value="FAD/NAD(P)-binding domain"/>
    <property type="match status" value="1"/>
</dbReference>
<dbReference type="FunFam" id="3.50.50.60:FF:000021">
    <property type="entry name" value="Ubiquinone biosynthesis monooxygenase COQ6"/>
    <property type="match status" value="1"/>
</dbReference>
<dbReference type="UniPathway" id="UPA00232"/>
<dbReference type="KEGG" id="tasa:A1Q1_02822"/>
<comment type="subcellular location">
    <subcellularLocation>
        <location evidence="11">Mitochondrion inner membrane</location>
        <topology evidence="11">Peripheral membrane protein</topology>
        <orientation evidence="11">Matrix side</orientation>
    </subcellularLocation>
</comment>
<dbReference type="GO" id="GO:0120538">
    <property type="term" value="F:2-methoxy-6-polyprenolphenol 4-hydroxylase activity"/>
    <property type="evidence" value="ECO:0007669"/>
    <property type="project" value="UniProtKB-EC"/>
</dbReference>
<keyword evidence="5 11" id="KW-0999">Mitochondrion inner membrane</keyword>
<dbReference type="OrthoDB" id="683240at2759"/>
<organism evidence="13 14">
    <name type="scientific">Trichosporon asahii var. asahii (strain ATCC 90039 / CBS 2479 / JCM 2466 / KCTC 7840 / NBRC 103889/ NCYC 2677 / UAMH 7654)</name>
    <name type="common">Yeast</name>
    <dbReference type="NCBI Taxonomy" id="1186058"/>
    <lineage>
        <taxon>Eukaryota</taxon>
        <taxon>Fungi</taxon>
        <taxon>Dikarya</taxon>
        <taxon>Basidiomycota</taxon>
        <taxon>Agaricomycotina</taxon>
        <taxon>Tremellomycetes</taxon>
        <taxon>Trichosporonales</taxon>
        <taxon>Trichosporonaceae</taxon>
        <taxon>Trichosporon</taxon>
    </lineage>
</organism>
<keyword evidence="7 11" id="KW-0560">Oxidoreductase</keyword>
<dbReference type="VEuPathDB" id="FungiDB:A1Q1_02822"/>
<comment type="similarity">
    <text evidence="2 11">Belongs to the UbiH/COQ6 family.</text>
</comment>
<dbReference type="GO" id="GO:0016712">
    <property type="term" value="F:oxidoreductase activity, acting on paired donors, with incorporation or reduction of molecular oxygen, reduced flavin or flavoprotein as one donor, and incorporation of one atom of oxygen"/>
    <property type="evidence" value="ECO:0007669"/>
    <property type="project" value="UniProtKB-UniRule"/>
</dbReference>
<evidence type="ECO:0000256" key="10">
    <source>
        <dbReference type="ARBA" id="ARBA00023136"/>
    </source>
</evidence>
<comment type="caution">
    <text evidence="13">The sequence shown here is derived from an EMBL/GenBank/DDBJ whole genome shotgun (WGS) entry which is preliminary data.</text>
</comment>
<sequence length="596" mass="63891">MRRALTTAATARTLASSSRLAPAQRARPVIAATRLPAQVQVRQHSHAAPAPVVAPPVSPENTYDIVIIGGGPAGLALANALVSQPSLRDGARILLLEGGPLDPVRNWDDQGPWSNRVSSLTAENIAWLDSEYSLQKHGELTGGIGAWRHIAQDRSREVDDIIVWANPDADSTPMLHFPGPDLARMTENVNLQRALLRHLDEVKQTKGHKLEIREKTRVGDIAYTAGRGSVALNLGGEWVQASLLIGADGPNSPARKFAQIDTFGHGYNAHGVVATLETQRDVYGNHTAFQRFLPTGPIAYLPLGDETTTMVWSTTPEIAAALKALSPEALTEMVNAAFSLSENELKLLTEAVLTAHNDQSAMSAEGIRSIMALFERRVSDSPRPPLVRSVDPKSVASFPLKLAHADKYIDHRVALVGDAAHTTHPLAGQGLNAGLADGQALAKVLEEARRVGSDLGGVTALAQYPRDRYLTNHILLAAVDKLNSVFGARNPLINWARANGLEVFNELGPIKDFFMRNAGSGIAGKRTQQQREFGRARAEDKLNAKAAGAPAALADAVEGLDMARRVASSAGGVIAEGLKNLLRRGADSIEHQQRKP</sequence>
<evidence type="ECO:0000256" key="9">
    <source>
        <dbReference type="ARBA" id="ARBA00023128"/>
    </source>
</evidence>
<comment type="pathway">
    <text evidence="11">Cofactor biosynthesis; ubiquinone biosynthesis.</text>
</comment>
<evidence type="ECO:0000256" key="2">
    <source>
        <dbReference type="ARBA" id="ARBA00005349"/>
    </source>
</evidence>
<dbReference type="InterPro" id="IPR002938">
    <property type="entry name" value="FAD-bd"/>
</dbReference>
<dbReference type="HAMAP" id="MF_03193">
    <property type="entry name" value="COQ6_monooxygenase"/>
    <property type="match status" value="1"/>
</dbReference>
<dbReference type="RefSeq" id="XP_014179526.1">
    <property type="nucleotide sequence ID" value="XM_014324051.1"/>
</dbReference>
<dbReference type="PANTHER" id="PTHR43876">
    <property type="entry name" value="UBIQUINONE BIOSYNTHESIS MONOOXYGENASE COQ6, MITOCHONDRIAL"/>
    <property type="match status" value="1"/>
</dbReference>
<keyword evidence="8 11" id="KW-0503">Monooxygenase</keyword>
<evidence type="ECO:0000259" key="12">
    <source>
        <dbReference type="Pfam" id="PF01494"/>
    </source>
</evidence>
<dbReference type="GO" id="GO:0106364">
    <property type="term" value="F:4-hydroxy-3-all-trans-polyprenylbenzoate oxygenase activity"/>
    <property type="evidence" value="ECO:0007669"/>
    <property type="project" value="UniProtKB-EC"/>
</dbReference>
<dbReference type="PANTHER" id="PTHR43876:SF7">
    <property type="entry name" value="UBIQUINONE BIOSYNTHESIS MONOOXYGENASE COQ6, MITOCHONDRIAL"/>
    <property type="match status" value="1"/>
</dbReference>
<dbReference type="EC" id="1.14.15.45" evidence="11"/>
<evidence type="ECO:0000313" key="14">
    <source>
        <dbReference type="Proteomes" id="UP000002748"/>
    </source>
</evidence>
<keyword evidence="4 11" id="KW-0831">Ubiquinone biosynthesis</keyword>
<dbReference type="GO" id="GO:0031314">
    <property type="term" value="C:extrinsic component of mitochondrial inner membrane"/>
    <property type="evidence" value="ECO:0007669"/>
    <property type="project" value="UniProtKB-UniRule"/>
</dbReference>
<keyword evidence="9 11" id="KW-0496">Mitochondrion</keyword>
<dbReference type="PROSITE" id="PS01304">
    <property type="entry name" value="UBIH"/>
    <property type="match status" value="1"/>
</dbReference>
<keyword evidence="6 11" id="KW-0274">FAD</keyword>
<comment type="subunit">
    <text evidence="11">Component of a multi-subunit COQ enzyme complex, composed of at least COQ3, COQ4, COQ5, COQ6, COQ7 and COQ9.</text>
</comment>
<comment type="function">
    <text evidence="11">FAD-dependent monooxygenase required for two non-consecutive steps during ubiquinone biosynthesis. Required for the C5-ring hydroxylation during ubiquinone biosynthesis by catalyzing the hydroxylation of 4-hydroxy-3-(all-trans-polyprenyl)benzoic acid to 3,4-dihydroxy-5-(all-trans-polyprenyl)benzoic acid. Also acts downstream of coq4, for the C1-hydroxylation during ubiquinone biosynthesis by catalyzing the hydroxylation of 2-methoxy-6-(all-trans-polyprenyl)phenol to 2-methoxy-6-(all-trans-polyprenyl)benzene-1,4-diol. The electrons required for the hydroxylation reaction are funneled indirectly to coq6 from NADPH via a ferredoxin/ferredoxin reductase system.</text>
</comment>
<evidence type="ECO:0000256" key="3">
    <source>
        <dbReference type="ARBA" id="ARBA00022630"/>
    </source>
</evidence>
<dbReference type="InterPro" id="IPR036188">
    <property type="entry name" value="FAD/NAD-bd_sf"/>
</dbReference>
<comment type="catalytic activity">
    <reaction evidence="11">
        <text>a 2-methoxy-6-(all-trans-polyprenyl)phenol + 2 reduced [2Fe-2S]-[ferredoxin] + O2 + 2 H(+) = a 2-methoxy-6-(all-trans-polyprenyl)benzene-1,4-diol + 2 oxidized [2Fe-2S]-[ferredoxin] + H2O</text>
        <dbReference type="Rhea" id="RHEA:81183"/>
        <dbReference type="Rhea" id="RHEA-COMP:9551"/>
        <dbReference type="Rhea" id="RHEA-COMP:10000"/>
        <dbReference type="Rhea" id="RHEA-COMP:10001"/>
        <dbReference type="Rhea" id="RHEA-COMP:10858"/>
        <dbReference type="ChEBI" id="CHEBI:15377"/>
        <dbReference type="ChEBI" id="CHEBI:15378"/>
        <dbReference type="ChEBI" id="CHEBI:15379"/>
        <dbReference type="ChEBI" id="CHEBI:33737"/>
        <dbReference type="ChEBI" id="CHEBI:33738"/>
        <dbReference type="ChEBI" id="CHEBI:62731"/>
        <dbReference type="ChEBI" id="CHEBI:84166"/>
        <dbReference type="EC" id="1.14.15.46"/>
    </reaction>
</comment>
<comment type="catalytic activity">
    <reaction evidence="11">
        <text>a 4-hydroxy-3-(all-trans-polyprenyl)benzoate + 2 reduced [2Fe-2S]-[ferredoxin] + O2 + 2 H(+) = a 3,4-dihydroxy-5-(all-trans-polyprenyl)benzoate + 2 oxidized [2Fe-2S]-[ferredoxin] + H2O</text>
        <dbReference type="Rhea" id="RHEA:81195"/>
        <dbReference type="Rhea" id="RHEA-COMP:9514"/>
        <dbReference type="Rhea" id="RHEA-COMP:10000"/>
        <dbReference type="Rhea" id="RHEA-COMP:10001"/>
        <dbReference type="Rhea" id="RHEA-COMP:10930"/>
        <dbReference type="ChEBI" id="CHEBI:15377"/>
        <dbReference type="ChEBI" id="CHEBI:15378"/>
        <dbReference type="ChEBI" id="CHEBI:15379"/>
        <dbReference type="ChEBI" id="CHEBI:33737"/>
        <dbReference type="ChEBI" id="CHEBI:33738"/>
        <dbReference type="ChEBI" id="CHEBI:64694"/>
        <dbReference type="ChEBI" id="CHEBI:78396"/>
        <dbReference type="EC" id="1.14.15.45"/>
    </reaction>
</comment>
<evidence type="ECO:0000256" key="11">
    <source>
        <dbReference type="HAMAP-Rule" id="MF_03193"/>
    </source>
</evidence>
<dbReference type="AlphaFoldDB" id="J5QMH4"/>
<dbReference type="GeneID" id="25986335"/>
<dbReference type="InterPro" id="IPR010971">
    <property type="entry name" value="UbiH/COQ6"/>
</dbReference>
<dbReference type="HOGENOM" id="CLU_009665_8_0_1"/>
<gene>
    <name evidence="11" type="primary">COQ6</name>
    <name evidence="13" type="ORF">A1Q1_02822</name>
</gene>
<evidence type="ECO:0000256" key="1">
    <source>
        <dbReference type="ARBA" id="ARBA00001974"/>
    </source>
</evidence>
<proteinExistence type="inferred from homology"/>
<dbReference type="InterPro" id="IPR018168">
    <property type="entry name" value="Ubi_Hdrlase_CS"/>
</dbReference>